<keyword evidence="5 13" id="KW-0723">Serine/threonine-protein kinase</keyword>
<dbReference type="GO" id="GO:0005886">
    <property type="term" value="C:plasma membrane"/>
    <property type="evidence" value="ECO:0007669"/>
    <property type="project" value="UniProtKB-SubCell"/>
</dbReference>
<dbReference type="GO" id="GO:0004674">
    <property type="term" value="F:protein serine/threonine kinase activity"/>
    <property type="evidence" value="ECO:0007669"/>
    <property type="project" value="UniProtKB-KW"/>
</dbReference>
<dbReference type="SUPFAM" id="SSF56112">
    <property type="entry name" value="Protein kinase-like (PK-like)"/>
    <property type="match status" value="1"/>
</dbReference>
<name>A0A4S8KBE5_MUSBA</name>
<evidence type="ECO:0000256" key="7">
    <source>
        <dbReference type="ARBA" id="ARBA00022741"/>
    </source>
</evidence>
<feature type="compositionally biased region" description="Basic and acidic residues" evidence="14">
    <location>
        <begin position="354"/>
        <end position="378"/>
    </location>
</feature>
<dbReference type="InterPro" id="IPR008271">
    <property type="entry name" value="Ser/Thr_kinase_AS"/>
</dbReference>
<evidence type="ECO:0000256" key="12">
    <source>
        <dbReference type="PROSITE-ProRule" id="PRU10141"/>
    </source>
</evidence>
<dbReference type="FunFam" id="1.10.510.10:FF:000032">
    <property type="entry name" value="Serine/threonine-protein kinase PBS1"/>
    <property type="match status" value="1"/>
</dbReference>
<evidence type="ECO:0000256" key="2">
    <source>
        <dbReference type="ARBA" id="ARBA00008684"/>
    </source>
</evidence>
<dbReference type="EMBL" id="PYDT01000001">
    <property type="protein sequence ID" value="THU72378.1"/>
    <property type="molecule type" value="Genomic_DNA"/>
</dbReference>
<dbReference type="Pfam" id="PF07714">
    <property type="entry name" value="PK_Tyr_Ser-Thr"/>
    <property type="match status" value="1"/>
</dbReference>
<sequence length="396" mass="44024">MGNCCTFCADSRQPSNTGHRSTFKASSSDATTEKLSTQSCSFGRSTVSGASGDEEFPEGRILEVPNLRTFTFAELKIATRNFRPDTILGEGGFGRVYKGWVEEKTLNPAKTCVGMIVAVKKLKPESIQGLEQWQSEVKFLGRLSHPNLVKLLGYCLEDRELLLVYEYMARGSLESHLFRRGESYEPLSWSQRLKIAIGAARGLAFLHTSEKEVIYRDVKAANILLDSNYDAKLSDFGLAKNGPTDGDTHVTTRIMGTFGYAAPEYMATGHLYVKSDVYGFGVVLLEILTGLRAVDTNRPVTQRNLVDYARPSLSDRKKLARLMDRRLEGRYPPKEALQVARLALECLASDPKKRPTMKEVVQRLEQIEDPKGRPREEAVGGSRGPSSSHNHSPRIA</sequence>
<proteinExistence type="inferred from homology"/>
<dbReference type="PROSITE" id="PS00107">
    <property type="entry name" value="PROTEIN_KINASE_ATP"/>
    <property type="match status" value="1"/>
</dbReference>
<gene>
    <name evidence="16" type="ORF">C4D60_Mb04t11490</name>
</gene>
<evidence type="ECO:0000256" key="4">
    <source>
        <dbReference type="ARBA" id="ARBA00022475"/>
    </source>
</evidence>
<dbReference type="InterPro" id="IPR000719">
    <property type="entry name" value="Prot_kinase_dom"/>
</dbReference>
<dbReference type="InterPro" id="IPR011009">
    <property type="entry name" value="Kinase-like_dom_sf"/>
</dbReference>
<dbReference type="InterPro" id="IPR050823">
    <property type="entry name" value="Plant_Ser_Thr_Prot_Kinase"/>
</dbReference>
<keyword evidence="7 12" id="KW-0547">Nucleotide-binding</keyword>
<evidence type="ECO:0000256" key="13">
    <source>
        <dbReference type="RuleBase" id="RU000304"/>
    </source>
</evidence>
<evidence type="ECO:0000256" key="11">
    <source>
        <dbReference type="ARBA" id="ARBA00054261"/>
    </source>
</evidence>
<keyword evidence="9 12" id="KW-0067">ATP-binding</keyword>
<comment type="caution">
    <text evidence="16">The sequence shown here is derived from an EMBL/GenBank/DDBJ whole genome shotgun (WGS) entry which is preliminary data.</text>
</comment>
<feature type="region of interest" description="Disordered" evidence="14">
    <location>
        <begin position="354"/>
        <end position="396"/>
    </location>
</feature>
<evidence type="ECO:0000313" key="17">
    <source>
        <dbReference type="Proteomes" id="UP000317650"/>
    </source>
</evidence>
<evidence type="ECO:0000256" key="9">
    <source>
        <dbReference type="ARBA" id="ARBA00022840"/>
    </source>
</evidence>
<dbReference type="PROSITE" id="PS00108">
    <property type="entry name" value="PROTEIN_KINASE_ST"/>
    <property type="match status" value="1"/>
</dbReference>
<dbReference type="InterPro" id="IPR017441">
    <property type="entry name" value="Protein_kinase_ATP_BS"/>
</dbReference>
<dbReference type="InterPro" id="IPR001245">
    <property type="entry name" value="Ser-Thr/Tyr_kinase_cat_dom"/>
</dbReference>
<dbReference type="STRING" id="52838.A0A4S8KBE5"/>
<dbReference type="Proteomes" id="UP000317650">
    <property type="component" value="Chromosome 4"/>
</dbReference>
<dbReference type="SMART" id="SM00220">
    <property type="entry name" value="S_TKc"/>
    <property type="match status" value="1"/>
</dbReference>
<dbReference type="GO" id="GO:0005524">
    <property type="term" value="F:ATP binding"/>
    <property type="evidence" value="ECO:0007669"/>
    <property type="project" value="UniProtKB-UniRule"/>
</dbReference>
<dbReference type="Gene3D" id="3.30.200.20">
    <property type="entry name" value="Phosphorylase Kinase, domain 1"/>
    <property type="match status" value="1"/>
</dbReference>
<dbReference type="AlphaFoldDB" id="A0A4S8KBE5"/>
<evidence type="ECO:0000313" key="16">
    <source>
        <dbReference type="EMBL" id="THU72378.1"/>
    </source>
</evidence>
<evidence type="ECO:0000256" key="6">
    <source>
        <dbReference type="ARBA" id="ARBA00022679"/>
    </source>
</evidence>
<feature type="domain" description="Protein kinase" evidence="15">
    <location>
        <begin position="82"/>
        <end position="367"/>
    </location>
</feature>
<keyword evidence="10" id="KW-0472">Membrane</keyword>
<keyword evidence="17" id="KW-1185">Reference proteome</keyword>
<dbReference type="PANTHER" id="PTHR45621">
    <property type="entry name" value="OS01G0588500 PROTEIN-RELATED"/>
    <property type="match status" value="1"/>
</dbReference>
<evidence type="ECO:0000256" key="3">
    <source>
        <dbReference type="ARBA" id="ARBA00012513"/>
    </source>
</evidence>
<evidence type="ECO:0000256" key="5">
    <source>
        <dbReference type="ARBA" id="ARBA00022527"/>
    </source>
</evidence>
<dbReference type="FunFam" id="3.30.200.20:FF:000228">
    <property type="entry name" value="Serine/threonine-protein kinase BIK1"/>
    <property type="match status" value="1"/>
</dbReference>
<evidence type="ECO:0000256" key="1">
    <source>
        <dbReference type="ARBA" id="ARBA00004236"/>
    </source>
</evidence>
<dbReference type="PROSITE" id="PS50011">
    <property type="entry name" value="PROTEIN_KINASE_DOM"/>
    <property type="match status" value="1"/>
</dbReference>
<keyword evidence="4" id="KW-1003">Cell membrane</keyword>
<evidence type="ECO:0000256" key="10">
    <source>
        <dbReference type="ARBA" id="ARBA00023136"/>
    </source>
</evidence>
<organism evidence="16 17">
    <name type="scientific">Musa balbisiana</name>
    <name type="common">Banana</name>
    <dbReference type="NCBI Taxonomy" id="52838"/>
    <lineage>
        <taxon>Eukaryota</taxon>
        <taxon>Viridiplantae</taxon>
        <taxon>Streptophyta</taxon>
        <taxon>Embryophyta</taxon>
        <taxon>Tracheophyta</taxon>
        <taxon>Spermatophyta</taxon>
        <taxon>Magnoliopsida</taxon>
        <taxon>Liliopsida</taxon>
        <taxon>Zingiberales</taxon>
        <taxon>Musaceae</taxon>
        <taxon>Musa</taxon>
    </lineage>
</organism>
<comment type="function">
    <text evidence="11">May be involved in plant defense signaling.</text>
</comment>
<feature type="binding site" evidence="12">
    <location>
        <position position="121"/>
    </location>
    <ligand>
        <name>ATP</name>
        <dbReference type="ChEBI" id="CHEBI:30616"/>
    </ligand>
</feature>
<evidence type="ECO:0000256" key="8">
    <source>
        <dbReference type="ARBA" id="ARBA00022777"/>
    </source>
</evidence>
<dbReference type="Gene3D" id="1.10.510.10">
    <property type="entry name" value="Transferase(Phosphotransferase) domain 1"/>
    <property type="match status" value="1"/>
</dbReference>
<dbReference type="EC" id="2.7.11.1" evidence="3"/>
<evidence type="ECO:0000259" key="15">
    <source>
        <dbReference type="PROSITE" id="PS50011"/>
    </source>
</evidence>
<comment type="subcellular location">
    <subcellularLocation>
        <location evidence="1">Cell membrane</location>
    </subcellularLocation>
</comment>
<accession>A0A4S8KBE5</accession>
<comment type="similarity">
    <text evidence="2">Belongs to the protein kinase superfamily. Ser/Thr protein kinase family.</text>
</comment>
<keyword evidence="8" id="KW-0418">Kinase</keyword>
<dbReference type="CDD" id="cd14066">
    <property type="entry name" value="STKc_IRAK"/>
    <property type="match status" value="1"/>
</dbReference>
<reference evidence="16 17" key="1">
    <citation type="journal article" date="2019" name="Nat. Plants">
        <title>Genome sequencing of Musa balbisiana reveals subgenome evolution and function divergence in polyploid bananas.</title>
        <authorList>
            <person name="Yao X."/>
        </authorList>
    </citation>
    <scope>NUCLEOTIDE SEQUENCE [LARGE SCALE GENOMIC DNA]</scope>
    <source>
        <strain evidence="17">cv. DH-PKW</strain>
        <tissue evidence="16">Leaves</tissue>
    </source>
</reference>
<keyword evidence="6" id="KW-0808">Transferase</keyword>
<evidence type="ECO:0000256" key="14">
    <source>
        <dbReference type="SAM" id="MobiDB-lite"/>
    </source>
</evidence>
<protein>
    <recommendedName>
        <fullName evidence="3">non-specific serine/threonine protein kinase</fullName>
        <ecNumber evidence="3">2.7.11.1</ecNumber>
    </recommendedName>
</protein>